<keyword evidence="3" id="KW-1185">Reference proteome</keyword>
<feature type="domain" description="N-acetyltransferase" evidence="1">
    <location>
        <begin position="1"/>
        <end position="161"/>
    </location>
</feature>
<evidence type="ECO:0000259" key="1">
    <source>
        <dbReference type="PROSITE" id="PS51186"/>
    </source>
</evidence>
<dbReference type="InterPro" id="IPR016181">
    <property type="entry name" value="Acyl_CoA_acyltransferase"/>
</dbReference>
<accession>A0A4R3STZ3</accession>
<dbReference type="SUPFAM" id="SSF55729">
    <property type="entry name" value="Acyl-CoA N-acyltransferases (Nat)"/>
    <property type="match status" value="1"/>
</dbReference>
<dbReference type="PANTHER" id="PTHR43072:SF8">
    <property type="entry name" value="ACYLTRANSFERASE FABY-RELATED"/>
    <property type="match status" value="1"/>
</dbReference>
<evidence type="ECO:0000313" key="2">
    <source>
        <dbReference type="EMBL" id="TCU52248.1"/>
    </source>
</evidence>
<organism evidence="2 3">
    <name type="scientific">Longicatena caecimuris</name>
    <dbReference type="NCBI Taxonomy" id="1796635"/>
    <lineage>
        <taxon>Bacteria</taxon>
        <taxon>Bacillati</taxon>
        <taxon>Bacillota</taxon>
        <taxon>Erysipelotrichia</taxon>
        <taxon>Erysipelotrichales</taxon>
        <taxon>Erysipelotrichaceae</taxon>
        <taxon>Longicatena</taxon>
    </lineage>
</organism>
<dbReference type="PROSITE" id="PS51186">
    <property type="entry name" value="GNAT"/>
    <property type="match status" value="1"/>
</dbReference>
<dbReference type="EMBL" id="SMBP01000037">
    <property type="protein sequence ID" value="TCU52248.1"/>
    <property type="molecule type" value="Genomic_DNA"/>
</dbReference>
<keyword evidence="2" id="KW-0808">Transferase</keyword>
<dbReference type="Gene3D" id="3.40.630.30">
    <property type="match status" value="1"/>
</dbReference>
<protein>
    <submittedName>
        <fullName evidence="2">Phosphinothricin acetyltransferase</fullName>
    </submittedName>
</protein>
<proteinExistence type="predicted"/>
<reference evidence="2 3" key="1">
    <citation type="submission" date="2019-03" db="EMBL/GenBank/DDBJ databases">
        <title>Genomic Encyclopedia of Type Strains, Phase IV (KMG-IV): sequencing the most valuable type-strain genomes for metagenomic binning, comparative biology and taxonomic classification.</title>
        <authorList>
            <person name="Goeker M."/>
        </authorList>
    </citation>
    <scope>NUCLEOTIDE SEQUENCE [LARGE SCALE GENOMIC DNA]</scope>
    <source>
        <strain evidence="2 3">DSM 29481</strain>
    </source>
</reference>
<dbReference type="CDD" id="cd04301">
    <property type="entry name" value="NAT_SF"/>
    <property type="match status" value="1"/>
</dbReference>
<dbReference type="AlphaFoldDB" id="A0A4R3STZ3"/>
<dbReference type="PANTHER" id="PTHR43072">
    <property type="entry name" value="N-ACETYLTRANSFERASE"/>
    <property type="match status" value="1"/>
</dbReference>
<dbReference type="RefSeq" id="WP_132225835.1">
    <property type="nucleotide sequence ID" value="NZ_JANKBG010000038.1"/>
</dbReference>
<dbReference type="GO" id="GO:0016747">
    <property type="term" value="F:acyltransferase activity, transferring groups other than amino-acyl groups"/>
    <property type="evidence" value="ECO:0007669"/>
    <property type="project" value="InterPro"/>
</dbReference>
<comment type="caution">
    <text evidence="2">The sequence shown here is derived from an EMBL/GenBank/DDBJ whole genome shotgun (WGS) entry which is preliminary data.</text>
</comment>
<gene>
    <name evidence="2" type="ORF">EDD61_1372</name>
</gene>
<sequence>MIRLATKQDAASILAIYAEYVLHDSATFEYEVPSLTEFEQRMEVIQQVYPYLVYEEEGNILGYAYAHRYKERAAYQWDVELSVYVNKDVHGKGIGSMLYEVLFILLKKQQVHHAYACITSPNPKSERMHERLGFQLVARFPHTGYKFDKWLDVVWMDKELLSPGVPQPIVPLTSFIEQLPKDLSELLNKDSNPIK</sequence>
<dbReference type="InterPro" id="IPR000182">
    <property type="entry name" value="GNAT_dom"/>
</dbReference>
<dbReference type="Pfam" id="PF13420">
    <property type="entry name" value="Acetyltransf_4"/>
    <property type="match status" value="1"/>
</dbReference>
<evidence type="ECO:0000313" key="3">
    <source>
        <dbReference type="Proteomes" id="UP000295773"/>
    </source>
</evidence>
<name>A0A4R3STZ3_9FIRM</name>
<dbReference type="Proteomes" id="UP000295773">
    <property type="component" value="Unassembled WGS sequence"/>
</dbReference>